<organism evidence="1 2">
    <name type="scientific">Rhynchophorus ferrugineus</name>
    <name type="common">Red palm weevil</name>
    <name type="synonym">Curculio ferrugineus</name>
    <dbReference type="NCBI Taxonomy" id="354439"/>
    <lineage>
        <taxon>Eukaryota</taxon>
        <taxon>Metazoa</taxon>
        <taxon>Ecdysozoa</taxon>
        <taxon>Arthropoda</taxon>
        <taxon>Hexapoda</taxon>
        <taxon>Insecta</taxon>
        <taxon>Pterygota</taxon>
        <taxon>Neoptera</taxon>
        <taxon>Endopterygota</taxon>
        <taxon>Coleoptera</taxon>
        <taxon>Polyphaga</taxon>
        <taxon>Cucujiformia</taxon>
        <taxon>Curculionidae</taxon>
        <taxon>Dryophthorinae</taxon>
        <taxon>Rhynchophorus</taxon>
    </lineage>
</organism>
<gene>
    <name evidence="1" type="ORF">GWI33_005924</name>
</gene>
<dbReference type="SUPFAM" id="SSF48371">
    <property type="entry name" value="ARM repeat"/>
    <property type="match status" value="1"/>
</dbReference>
<dbReference type="OrthoDB" id="201709at2759"/>
<dbReference type="Gene3D" id="1.25.10.10">
    <property type="entry name" value="Leucine-rich Repeat Variant"/>
    <property type="match status" value="1"/>
</dbReference>
<comment type="caution">
    <text evidence="1">The sequence shown here is derived from an EMBL/GenBank/DDBJ whole genome shotgun (WGS) entry which is preliminary data.</text>
</comment>
<dbReference type="PANTHER" id="PTHR46263:SF1">
    <property type="entry name" value="ARMADILLO REPEAT-CONTAINING PROTEIN 7"/>
    <property type="match status" value="1"/>
</dbReference>
<dbReference type="InterPro" id="IPR042462">
    <property type="entry name" value="ARMC7"/>
</dbReference>
<dbReference type="Proteomes" id="UP000625711">
    <property type="component" value="Unassembled WGS sequence"/>
</dbReference>
<dbReference type="AlphaFoldDB" id="A0A834J015"/>
<proteinExistence type="predicted"/>
<dbReference type="EMBL" id="JAACXV010000004">
    <property type="protein sequence ID" value="KAF7287560.1"/>
    <property type="molecule type" value="Genomic_DNA"/>
</dbReference>
<accession>A0A834J015</accession>
<evidence type="ECO:0000313" key="2">
    <source>
        <dbReference type="Proteomes" id="UP000625711"/>
    </source>
</evidence>
<sequence length="173" mass="19774">MFTRKEQIAKKTGEDGVGRYEFLKQLVTEFTTTKSYDAQKQILANLANFAYDPINYEFIAQLHIIDLFLAQLSESSEELIHFALAGLCNICCDPESREYINSLNGIYLVSQYLGHSNEDIALNALTTLFYLFDSTNPIISDDLRMKVQAYEKSSDARFQNLGKIFSDTYFKSN</sequence>
<evidence type="ECO:0008006" key="3">
    <source>
        <dbReference type="Google" id="ProtNLM"/>
    </source>
</evidence>
<reference evidence="1" key="1">
    <citation type="submission" date="2020-08" db="EMBL/GenBank/DDBJ databases">
        <title>Genome sequencing and assembly of the red palm weevil Rhynchophorus ferrugineus.</title>
        <authorList>
            <person name="Dias G.B."/>
            <person name="Bergman C.M."/>
            <person name="Manee M."/>
        </authorList>
    </citation>
    <scope>NUCLEOTIDE SEQUENCE</scope>
    <source>
        <strain evidence="1">AA-2017</strain>
        <tissue evidence="1">Whole larva</tissue>
    </source>
</reference>
<dbReference type="InterPro" id="IPR016024">
    <property type="entry name" value="ARM-type_fold"/>
</dbReference>
<dbReference type="InterPro" id="IPR011989">
    <property type="entry name" value="ARM-like"/>
</dbReference>
<evidence type="ECO:0000313" key="1">
    <source>
        <dbReference type="EMBL" id="KAF7287560.1"/>
    </source>
</evidence>
<keyword evidence="2" id="KW-1185">Reference proteome</keyword>
<protein>
    <recommendedName>
        <fullName evidence="3">Armadillo repeat-containing protein 7</fullName>
    </recommendedName>
</protein>
<name>A0A834J015_RHYFE</name>
<dbReference type="PANTHER" id="PTHR46263">
    <property type="entry name" value="ARMADILLO REPEAT-CONTAINING PROTEIN 7"/>
    <property type="match status" value="1"/>
</dbReference>